<protein>
    <submittedName>
        <fullName evidence="1">Uncharacterized protein</fullName>
    </submittedName>
</protein>
<name>A0A378RKI7_MYROD</name>
<organism evidence="1 2">
    <name type="scientific">Myroides odoratus</name>
    <name type="common">Flavobacterium odoratum</name>
    <dbReference type="NCBI Taxonomy" id="256"/>
    <lineage>
        <taxon>Bacteria</taxon>
        <taxon>Pseudomonadati</taxon>
        <taxon>Bacteroidota</taxon>
        <taxon>Flavobacteriia</taxon>
        <taxon>Flavobacteriales</taxon>
        <taxon>Flavobacteriaceae</taxon>
        <taxon>Myroides</taxon>
    </lineage>
</organism>
<dbReference type="RefSeq" id="WP_115091643.1">
    <property type="nucleotide sequence ID" value="NZ_CP068107.1"/>
</dbReference>
<dbReference type="EMBL" id="UGQL01000001">
    <property type="protein sequence ID" value="STZ27495.1"/>
    <property type="molecule type" value="Genomic_DNA"/>
</dbReference>
<gene>
    <name evidence="1" type="ORF">NCTC11179_01031</name>
</gene>
<sequence>MSYTNTKYKGMKSAISLLLILFVGLFSGLAQTNMTKIKDGTISGSTAVPSLGAILELESVNKGFLTPRLTSQERDAITPANRTDGLLIFNKTTGCFNYWSAAQDNWLSMCGTPPPAVFDISTIQCDAMTTEGVFRQGEFLTGANYLTIPVTVTQAGTYEILATTANGYYFSTKGTFPSAGNYTLILEGVGTPNIGYNTGELGDKLTITLNGKPSNCLNKYVFVNKAAVDFTLNCSTVRIEGDYFVGRDLTSTNKVLIEVNVNATGYWSISTNTVNGYAFNGSGTFTTNGVQVIELLGTGRPTASGTDLFNISSNSDTPSTCSVIPVTVKAIEFTVDCSQTTVSGSFQQDEPVTSSHTVTLKVNVAATGQTSIQTNTVGGIYFSSGPLSFDTIGPRDVVLSAVGTPTTPGVNTFTLNTATGLVSPCSFDITVGKQPVAYSLLCNSIAVSGNYAPNIPMNASNTITLNASVGYVGDYTISTNTINGVSFTASGTFTNTGLQEVVLRGNGTPLNGGVHRFTITTNSSTGGNSCNVNIEFVYRRMNVLGLGGGTYQPGTASNTQSSRAILQAAGNFGPNGKVKTDGLTIVNGGTNQGTALKNLINNNKIDIIVLGYNYIPNAATTAILQEFVKNKKGVLIHSQENTPSSVAGVINAMTNSSSATASGTGGTYINPIVNLDDPILNGPFGDVRGKDAGSDVNNSYYITGYSNEYVSLSYQGGNPSRSWFLKHRTLGYVYVGDGGWTSGDASNSSLTIWPALITAEGGVPIAKRYYGGATVYNSILYANTITWAIKYAQENTDVNYTLR</sequence>
<evidence type="ECO:0000313" key="1">
    <source>
        <dbReference type="EMBL" id="STZ27495.1"/>
    </source>
</evidence>
<accession>A0A378RKI7</accession>
<keyword evidence="2" id="KW-1185">Reference proteome</keyword>
<dbReference type="AlphaFoldDB" id="A0A378RKI7"/>
<dbReference type="Proteomes" id="UP000255024">
    <property type="component" value="Unassembled WGS sequence"/>
</dbReference>
<proteinExistence type="predicted"/>
<evidence type="ECO:0000313" key="2">
    <source>
        <dbReference type="Proteomes" id="UP000255024"/>
    </source>
</evidence>
<reference evidence="1 2" key="1">
    <citation type="submission" date="2018-06" db="EMBL/GenBank/DDBJ databases">
        <authorList>
            <consortium name="Pathogen Informatics"/>
            <person name="Doyle S."/>
        </authorList>
    </citation>
    <scope>NUCLEOTIDE SEQUENCE [LARGE SCALE GENOMIC DNA]</scope>
    <source>
        <strain evidence="1 2">NCTC11179</strain>
    </source>
</reference>